<evidence type="ECO:0000256" key="3">
    <source>
        <dbReference type="ARBA" id="ARBA00022729"/>
    </source>
</evidence>
<evidence type="ECO:0000256" key="1">
    <source>
        <dbReference type="ARBA" id="ARBA00008520"/>
    </source>
</evidence>
<evidence type="ECO:0000313" key="5">
    <source>
        <dbReference type="Proteomes" id="UP001314903"/>
    </source>
</evidence>
<dbReference type="Proteomes" id="UP001314903">
    <property type="component" value="Unassembled WGS sequence"/>
</dbReference>
<keyword evidence="5" id="KW-1185">Reference proteome</keyword>
<dbReference type="RefSeq" id="WP_209658714.1">
    <property type="nucleotide sequence ID" value="NZ_JAGGLI010000002.1"/>
</dbReference>
<evidence type="ECO:0000256" key="2">
    <source>
        <dbReference type="ARBA" id="ARBA00022448"/>
    </source>
</evidence>
<dbReference type="CDD" id="cd14750">
    <property type="entry name" value="PBP2_TMBP"/>
    <property type="match status" value="1"/>
</dbReference>
<protein>
    <submittedName>
        <fullName evidence="4">Multiple sugar transport system substrate-binding protein</fullName>
    </submittedName>
</protein>
<keyword evidence="4" id="KW-0762">Sugar transport</keyword>
<dbReference type="EMBL" id="JAGGLI010000002">
    <property type="protein sequence ID" value="MBP2026550.1"/>
    <property type="molecule type" value="Genomic_DNA"/>
</dbReference>
<organism evidence="4 5">
    <name type="scientific">Acetoanaerobium pronyense</name>
    <dbReference type="NCBI Taxonomy" id="1482736"/>
    <lineage>
        <taxon>Bacteria</taxon>
        <taxon>Bacillati</taxon>
        <taxon>Bacillota</taxon>
        <taxon>Clostridia</taxon>
        <taxon>Peptostreptococcales</taxon>
        <taxon>Filifactoraceae</taxon>
        <taxon>Acetoanaerobium</taxon>
    </lineage>
</organism>
<proteinExistence type="inferred from homology"/>
<reference evidence="4 5" key="1">
    <citation type="submission" date="2021-03" db="EMBL/GenBank/DDBJ databases">
        <title>Genomic Encyclopedia of Type Strains, Phase IV (KMG-IV): sequencing the most valuable type-strain genomes for metagenomic binning, comparative biology and taxonomic classification.</title>
        <authorList>
            <person name="Goeker M."/>
        </authorList>
    </citation>
    <scope>NUCLEOTIDE SEQUENCE [LARGE SCALE GENOMIC DNA]</scope>
    <source>
        <strain evidence="4 5">DSM 27512</strain>
    </source>
</reference>
<name>A0ABS4KGS2_9FIRM</name>
<comment type="similarity">
    <text evidence="1">Belongs to the bacterial solute-binding protein 1 family.</text>
</comment>
<dbReference type="PANTHER" id="PTHR30061">
    <property type="entry name" value="MALTOSE-BINDING PERIPLASMIC PROTEIN"/>
    <property type="match status" value="1"/>
</dbReference>
<gene>
    <name evidence="4" type="ORF">J2Z35_000339</name>
</gene>
<keyword evidence="3" id="KW-0732">Signal</keyword>
<sequence>MRKNIILALMAFAITFLIIQTVNLVTANKEKEIIINYYSQPDLSGAVKEIIELFENENPDIKVNLVELPENTEDKFETIKKAFQSGEMSVDVFDSDVVWPPIFASAGWVEPLDEYIDEQEEERFLKGPLEANRFMGSLWGIPYRIDSGMLYYRRDLLEKYERPVPKTWDELIDTSNYIIEREGSHLYGFGASWDKFEGLTASALEFAWAYGGRVLSEDGKEIEIESKDFIEGIEKMVQIVNTPNMTHPDITTFRSGDARVIFNEGNQIFIRDWSSGWEISQNPEKSSVAGLVGISELPLGNSRGKNQTTLGGWQVMVSSFSKNKDAAIEFAKFRAGEEAQKIGAMRNSHLPSIKKLYNDSEINNSMPFLKYMYPSFENANPRPTSPYYADISISIQSEVHKALLLEQSSDQAVKNMKESIELIMNTDGNK</sequence>
<dbReference type="SUPFAM" id="SSF53850">
    <property type="entry name" value="Periplasmic binding protein-like II"/>
    <property type="match status" value="1"/>
</dbReference>
<accession>A0ABS4KGS2</accession>
<dbReference type="PANTHER" id="PTHR30061:SF50">
    <property type="entry name" value="MALTOSE_MALTODEXTRIN-BINDING PERIPLASMIC PROTEIN"/>
    <property type="match status" value="1"/>
</dbReference>
<dbReference type="InterPro" id="IPR006059">
    <property type="entry name" value="SBP"/>
</dbReference>
<keyword evidence="2" id="KW-0813">Transport</keyword>
<dbReference type="Gene3D" id="3.40.190.10">
    <property type="entry name" value="Periplasmic binding protein-like II"/>
    <property type="match status" value="2"/>
</dbReference>
<evidence type="ECO:0000313" key="4">
    <source>
        <dbReference type="EMBL" id="MBP2026550.1"/>
    </source>
</evidence>
<comment type="caution">
    <text evidence="4">The sequence shown here is derived from an EMBL/GenBank/DDBJ whole genome shotgun (WGS) entry which is preliminary data.</text>
</comment>
<dbReference type="Pfam" id="PF01547">
    <property type="entry name" value="SBP_bac_1"/>
    <property type="match status" value="1"/>
</dbReference>